<reference evidence="5 6" key="1">
    <citation type="submission" date="2024-08" db="EMBL/GenBank/DDBJ databases">
        <authorList>
            <person name="Ishaq N."/>
        </authorList>
    </citation>
    <scope>NUCLEOTIDE SEQUENCE [LARGE SCALE GENOMIC DNA]</scope>
    <source>
        <strain evidence="5 6">JCM 30400</strain>
    </source>
</reference>
<evidence type="ECO:0000256" key="1">
    <source>
        <dbReference type="ARBA" id="ARBA00023015"/>
    </source>
</evidence>
<dbReference type="PANTHER" id="PTHR43280">
    <property type="entry name" value="ARAC-FAMILY TRANSCRIPTIONAL REGULATOR"/>
    <property type="match status" value="1"/>
</dbReference>
<evidence type="ECO:0000313" key="5">
    <source>
        <dbReference type="EMBL" id="MFA0789776.1"/>
    </source>
</evidence>
<dbReference type="RefSeq" id="WP_371842735.1">
    <property type="nucleotide sequence ID" value="NZ_JBGMEL010000003.1"/>
</dbReference>
<dbReference type="InterPro" id="IPR009057">
    <property type="entry name" value="Homeodomain-like_sf"/>
</dbReference>
<comment type="caution">
    <text evidence="5">The sequence shown here is derived from an EMBL/GenBank/DDBJ whole genome shotgun (WGS) entry which is preliminary data.</text>
</comment>
<dbReference type="PROSITE" id="PS01124">
    <property type="entry name" value="HTH_ARAC_FAMILY_2"/>
    <property type="match status" value="1"/>
</dbReference>
<accession>A0ABV4NLP5</accession>
<dbReference type="InterPro" id="IPR018060">
    <property type="entry name" value="HTH_AraC"/>
</dbReference>
<dbReference type="Pfam" id="PF12833">
    <property type="entry name" value="HTH_18"/>
    <property type="match status" value="1"/>
</dbReference>
<dbReference type="InterPro" id="IPR018062">
    <property type="entry name" value="HTH_AraC-typ_CS"/>
</dbReference>
<protein>
    <submittedName>
        <fullName evidence="5">Helix-turn-helix transcriptional regulator</fullName>
    </submittedName>
</protein>
<dbReference type="SMART" id="SM00342">
    <property type="entry name" value="HTH_ARAC"/>
    <property type="match status" value="1"/>
</dbReference>
<dbReference type="EMBL" id="JBGMEL010000003">
    <property type="protein sequence ID" value="MFA0789776.1"/>
    <property type="molecule type" value="Genomic_DNA"/>
</dbReference>
<keyword evidence="2" id="KW-0238">DNA-binding</keyword>
<sequence length="346" mass="39183">MQNNFVPGNHQSAFFEWTAKTDNFSVKERWWRWKELMEVGLPYRCELQLKSHHNEEYSGEFAVSANLETGEAFARACFSGNTFKRASNHLSDGYSNFTLIYLLAGRGAIQRGKYFTPMNAGGLYLVDLAQTITHDLVHESRSLLCRIPRGKIEKYFLGPEDSRPLEIDGSRGPGLLLRNYLLLFPQAKQQCAFVAPEILFNPISDLIIACLQERRGNLPSESESPSRLNTIFRGACQLIHKHCRDTDLSARQLAVSLGICPSYLHRALRYHQTSYVSLLRRARIEAASAQLLSTGRDASILQVAFNCGFNGTSQFSRAFREELGISASEFVKRSFAEKEELLKLEE</sequence>
<evidence type="ECO:0000313" key="6">
    <source>
        <dbReference type="Proteomes" id="UP001569414"/>
    </source>
</evidence>
<evidence type="ECO:0000259" key="4">
    <source>
        <dbReference type="PROSITE" id="PS01124"/>
    </source>
</evidence>
<evidence type="ECO:0000256" key="2">
    <source>
        <dbReference type="ARBA" id="ARBA00023125"/>
    </source>
</evidence>
<keyword evidence="1" id="KW-0805">Transcription regulation</keyword>
<dbReference type="SUPFAM" id="SSF46689">
    <property type="entry name" value="Homeodomain-like"/>
    <property type="match status" value="1"/>
</dbReference>
<evidence type="ECO:0000256" key="3">
    <source>
        <dbReference type="ARBA" id="ARBA00023163"/>
    </source>
</evidence>
<organism evidence="5 6">
    <name type="scientific">Microbulbifer echini</name>
    <dbReference type="NCBI Taxonomy" id="1529067"/>
    <lineage>
        <taxon>Bacteria</taxon>
        <taxon>Pseudomonadati</taxon>
        <taxon>Pseudomonadota</taxon>
        <taxon>Gammaproteobacteria</taxon>
        <taxon>Cellvibrionales</taxon>
        <taxon>Microbulbiferaceae</taxon>
        <taxon>Microbulbifer</taxon>
    </lineage>
</organism>
<keyword evidence="3" id="KW-0804">Transcription</keyword>
<dbReference type="Gene3D" id="1.10.10.60">
    <property type="entry name" value="Homeodomain-like"/>
    <property type="match status" value="1"/>
</dbReference>
<dbReference type="PANTHER" id="PTHR43280:SF31">
    <property type="entry name" value="TRANSCRIPTIONAL REGULATORY PROTEIN"/>
    <property type="match status" value="1"/>
</dbReference>
<name>A0ABV4NLP5_9GAMM</name>
<dbReference type="PROSITE" id="PS00041">
    <property type="entry name" value="HTH_ARAC_FAMILY_1"/>
    <property type="match status" value="1"/>
</dbReference>
<gene>
    <name evidence="5" type="ORF">ACCI51_04405</name>
</gene>
<dbReference type="Proteomes" id="UP001569414">
    <property type="component" value="Unassembled WGS sequence"/>
</dbReference>
<proteinExistence type="predicted"/>
<feature type="domain" description="HTH araC/xylS-type" evidence="4">
    <location>
        <begin position="233"/>
        <end position="333"/>
    </location>
</feature>
<keyword evidence="6" id="KW-1185">Reference proteome</keyword>